<feature type="region of interest" description="Disordered" evidence="1">
    <location>
        <begin position="23"/>
        <end position="85"/>
    </location>
</feature>
<name>A0AA38FVF8_TAXCH</name>
<dbReference type="EMBL" id="JAHRHJ020000006">
    <property type="protein sequence ID" value="KAH9310793.1"/>
    <property type="molecule type" value="Genomic_DNA"/>
</dbReference>
<dbReference type="AlphaFoldDB" id="A0AA38FVF8"/>
<evidence type="ECO:0000256" key="1">
    <source>
        <dbReference type="SAM" id="MobiDB-lite"/>
    </source>
</evidence>
<feature type="non-terminal residue" evidence="3">
    <location>
        <position position="1"/>
    </location>
</feature>
<protein>
    <recommendedName>
        <fullName evidence="2">Retroviral polymerase SH3-like domain-containing protein</fullName>
    </recommendedName>
</protein>
<feature type="compositionally biased region" description="Low complexity" evidence="1">
    <location>
        <begin position="59"/>
        <end position="75"/>
    </location>
</feature>
<accession>A0AA38FVF8</accession>
<evidence type="ECO:0000313" key="4">
    <source>
        <dbReference type="Proteomes" id="UP000824469"/>
    </source>
</evidence>
<feature type="domain" description="Retroviral polymerase SH3-like" evidence="2">
    <location>
        <begin position="1"/>
        <end position="31"/>
    </location>
</feature>
<feature type="compositionally biased region" description="Polar residues" evidence="1">
    <location>
        <begin position="76"/>
        <end position="85"/>
    </location>
</feature>
<organism evidence="3 4">
    <name type="scientific">Taxus chinensis</name>
    <name type="common">Chinese yew</name>
    <name type="synonym">Taxus wallichiana var. chinensis</name>
    <dbReference type="NCBI Taxonomy" id="29808"/>
    <lineage>
        <taxon>Eukaryota</taxon>
        <taxon>Viridiplantae</taxon>
        <taxon>Streptophyta</taxon>
        <taxon>Embryophyta</taxon>
        <taxon>Tracheophyta</taxon>
        <taxon>Spermatophyta</taxon>
        <taxon>Pinopsida</taxon>
        <taxon>Pinidae</taxon>
        <taxon>Conifers II</taxon>
        <taxon>Cupressales</taxon>
        <taxon>Taxaceae</taxon>
        <taxon>Taxus</taxon>
    </lineage>
</organism>
<dbReference type="Proteomes" id="UP000824469">
    <property type="component" value="Unassembled WGS sequence"/>
</dbReference>
<evidence type="ECO:0000259" key="2">
    <source>
        <dbReference type="Pfam" id="PF25597"/>
    </source>
</evidence>
<comment type="caution">
    <text evidence="3">The sequence shown here is derived from an EMBL/GenBank/DDBJ whole genome shotgun (WGS) entry which is preliminary data.</text>
</comment>
<sequence length="85" mass="9546">AYKLFNPITKKFVLSRDVVFKEEESWDGNIDKTISGTTTMPYEDQKEKGQGDQGEQEEQSNQQEGISEGESSQIQVEQGESSSPQ</sequence>
<dbReference type="Pfam" id="PF25597">
    <property type="entry name" value="SH3_retrovirus"/>
    <property type="match status" value="1"/>
</dbReference>
<gene>
    <name evidence="3" type="ORF">KI387_025828</name>
</gene>
<dbReference type="InterPro" id="IPR057670">
    <property type="entry name" value="SH3_retrovirus"/>
</dbReference>
<reference evidence="3 4" key="1">
    <citation type="journal article" date="2021" name="Nat. Plants">
        <title>The Taxus genome provides insights into paclitaxel biosynthesis.</title>
        <authorList>
            <person name="Xiong X."/>
            <person name="Gou J."/>
            <person name="Liao Q."/>
            <person name="Li Y."/>
            <person name="Zhou Q."/>
            <person name="Bi G."/>
            <person name="Li C."/>
            <person name="Du R."/>
            <person name="Wang X."/>
            <person name="Sun T."/>
            <person name="Guo L."/>
            <person name="Liang H."/>
            <person name="Lu P."/>
            <person name="Wu Y."/>
            <person name="Zhang Z."/>
            <person name="Ro D.K."/>
            <person name="Shang Y."/>
            <person name="Huang S."/>
            <person name="Yan J."/>
        </authorList>
    </citation>
    <scope>NUCLEOTIDE SEQUENCE [LARGE SCALE GENOMIC DNA]</scope>
    <source>
        <strain evidence="3">Ta-2019</strain>
    </source>
</reference>
<feature type="non-terminal residue" evidence="3">
    <location>
        <position position="85"/>
    </location>
</feature>
<proteinExistence type="predicted"/>
<keyword evidence="4" id="KW-1185">Reference proteome</keyword>
<evidence type="ECO:0000313" key="3">
    <source>
        <dbReference type="EMBL" id="KAH9310793.1"/>
    </source>
</evidence>